<dbReference type="GO" id="GO:0005829">
    <property type="term" value="C:cytosol"/>
    <property type="evidence" value="ECO:0007669"/>
    <property type="project" value="TreeGrafter"/>
</dbReference>
<dbReference type="Gene3D" id="3.30.1240.10">
    <property type="match status" value="1"/>
</dbReference>
<dbReference type="SUPFAM" id="SSF56784">
    <property type="entry name" value="HAD-like"/>
    <property type="match status" value="1"/>
</dbReference>
<evidence type="ECO:0000313" key="2">
    <source>
        <dbReference type="Proteomes" id="UP001226160"/>
    </source>
</evidence>
<organism evidence="1 2">
    <name type="scientific">Corynebacterium propinquum</name>
    <dbReference type="NCBI Taxonomy" id="43769"/>
    <lineage>
        <taxon>Bacteria</taxon>
        <taxon>Bacillati</taxon>
        <taxon>Actinomycetota</taxon>
        <taxon>Actinomycetes</taxon>
        <taxon>Mycobacteriales</taxon>
        <taxon>Corynebacteriaceae</taxon>
        <taxon>Corynebacterium</taxon>
    </lineage>
</organism>
<dbReference type="NCBIfam" id="TIGR01484">
    <property type="entry name" value="HAD-SF-IIB"/>
    <property type="match status" value="1"/>
</dbReference>
<dbReference type="AlphaFoldDB" id="A0AAP4BZY8"/>
<name>A0AAP4BZY8_9CORY</name>
<dbReference type="GO" id="GO:0016791">
    <property type="term" value="F:phosphatase activity"/>
    <property type="evidence" value="ECO:0007669"/>
    <property type="project" value="UniProtKB-ARBA"/>
</dbReference>
<evidence type="ECO:0000313" key="1">
    <source>
        <dbReference type="EMBL" id="MDK4326462.1"/>
    </source>
</evidence>
<dbReference type="NCBIfam" id="TIGR00099">
    <property type="entry name" value="Cof-subfamily"/>
    <property type="match status" value="1"/>
</dbReference>
<dbReference type="InterPro" id="IPR000150">
    <property type="entry name" value="Cof"/>
</dbReference>
<dbReference type="Proteomes" id="UP001226160">
    <property type="component" value="Unassembled WGS sequence"/>
</dbReference>
<dbReference type="GO" id="GO:0000287">
    <property type="term" value="F:magnesium ion binding"/>
    <property type="evidence" value="ECO:0007669"/>
    <property type="project" value="TreeGrafter"/>
</dbReference>
<accession>A0AAP4BZY8</accession>
<dbReference type="PANTHER" id="PTHR10000">
    <property type="entry name" value="PHOSPHOSERINE PHOSPHATASE"/>
    <property type="match status" value="1"/>
</dbReference>
<dbReference type="Pfam" id="PF08282">
    <property type="entry name" value="Hydrolase_3"/>
    <property type="match status" value="1"/>
</dbReference>
<dbReference type="InterPro" id="IPR023214">
    <property type="entry name" value="HAD_sf"/>
</dbReference>
<reference evidence="1" key="1">
    <citation type="submission" date="2023-05" db="EMBL/GenBank/DDBJ databases">
        <title>Metabolic capabilities are highly conserved among human nasal-associated Corynebacterium species in pangenomic analyses.</title>
        <authorList>
            <person name="Tran T.H."/>
            <person name="Roberts A.Q."/>
            <person name="Escapa I.F."/>
            <person name="Gao W."/>
            <person name="Conlan S."/>
            <person name="Kong H."/>
            <person name="Segre J.A."/>
            <person name="Kelly M.S."/>
            <person name="Lemon K.P."/>
        </authorList>
    </citation>
    <scope>NUCLEOTIDE SEQUENCE</scope>
    <source>
        <strain evidence="1">KPL2654</strain>
    </source>
</reference>
<dbReference type="EC" id="3.1.3.-" evidence="1"/>
<dbReference type="PANTHER" id="PTHR10000:SF8">
    <property type="entry name" value="HAD SUPERFAMILY HYDROLASE-LIKE, TYPE 3"/>
    <property type="match status" value="1"/>
</dbReference>
<dbReference type="EMBL" id="JASNVP010000007">
    <property type="protein sequence ID" value="MDK4326462.1"/>
    <property type="molecule type" value="Genomic_DNA"/>
</dbReference>
<dbReference type="CDD" id="cd07516">
    <property type="entry name" value="HAD_Pase"/>
    <property type="match status" value="1"/>
</dbReference>
<dbReference type="SFLD" id="SFLDG01140">
    <property type="entry name" value="C2.B:_Phosphomannomutase_and_P"/>
    <property type="match status" value="1"/>
</dbReference>
<comment type="caution">
    <text evidence="1">The sequence shown here is derived from an EMBL/GenBank/DDBJ whole genome shotgun (WGS) entry which is preliminary data.</text>
</comment>
<dbReference type="SFLD" id="SFLDS00003">
    <property type="entry name" value="Haloacid_Dehalogenase"/>
    <property type="match status" value="1"/>
</dbReference>
<dbReference type="RefSeq" id="WP_284589870.1">
    <property type="nucleotide sequence ID" value="NZ_JASNVP010000007.1"/>
</dbReference>
<sequence>MSQPCGTDAVGPAPRLIVSDIDGTFLNSADRVPQRVRDAVHQATAQGIHFALATGRPFRWLQPVLEQLAVRPVCVTSNGAVIYDCAADEVLTAAEISPELMEEVYYTAQDIFAPYGGVSIAAEYAGYSVRQDPTELFVAAKNYAHTWADSQFITAPTEQVWHKPAVKFLLRNPAMTANEMYALLAEHVDSRRAHLTYSIDAGLLEVAAPGVNKAAGLEYLAKHLGVDAQEVVAFGDMPNDIEMLQWAGLGVAVENAHPRVRQAADMVTGSNDDAGIAEIIERWL</sequence>
<protein>
    <submittedName>
        <fullName evidence="1">HAD family hydrolase</fullName>
        <ecNumber evidence="1">3.1.3.-</ecNumber>
    </submittedName>
</protein>
<gene>
    <name evidence="1" type="ORF">QPX54_08100</name>
</gene>
<dbReference type="InterPro" id="IPR006379">
    <property type="entry name" value="HAD-SF_hydro_IIB"/>
</dbReference>
<dbReference type="Gene3D" id="3.40.50.1000">
    <property type="entry name" value="HAD superfamily/HAD-like"/>
    <property type="match status" value="1"/>
</dbReference>
<keyword evidence="1" id="KW-0378">Hydrolase</keyword>
<proteinExistence type="predicted"/>
<dbReference type="InterPro" id="IPR036412">
    <property type="entry name" value="HAD-like_sf"/>
</dbReference>